<keyword evidence="3 10" id="KW-0812">Transmembrane</keyword>
<keyword evidence="12" id="KW-1185">Reference proteome</keyword>
<proteinExistence type="inferred from homology"/>
<comment type="function">
    <text evidence="9 10">Fluoride-specific ion channel. Important for reducing fluoride concentration in the cell, thus reducing its toxicity.</text>
</comment>
<feature type="transmembrane region" description="Helical" evidence="10">
    <location>
        <begin position="110"/>
        <end position="136"/>
    </location>
</feature>
<evidence type="ECO:0000256" key="1">
    <source>
        <dbReference type="ARBA" id="ARBA00004651"/>
    </source>
</evidence>
<dbReference type="EMBL" id="BMJI01000023">
    <property type="protein sequence ID" value="GGC99055.1"/>
    <property type="molecule type" value="Genomic_DNA"/>
</dbReference>
<keyword evidence="10" id="KW-0813">Transport</keyword>
<feature type="transmembrane region" description="Helical" evidence="10">
    <location>
        <begin position="76"/>
        <end position="95"/>
    </location>
</feature>
<keyword evidence="10" id="KW-0479">Metal-binding</keyword>
<keyword evidence="4 10" id="KW-1133">Transmembrane helix</keyword>
<dbReference type="Proteomes" id="UP000597761">
    <property type="component" value="Unassembled WGS sequence"/>
</dbReference>
<accession>A0ABQ1PL84</accession>
<dbReference type="InterPro" id="IPR003691">
    <property type="entry name" value="FluC"/>
</dbReference>
<evidence type="ECO:0000313" key="12">
    <source>
        <dbReference type="Proteomes" id="UP000597761"/>
    </source>
</evidence>
<comment type="activity regulation">
    <text evidence="10">Na(+) is not transported, but it plays an essential structural role and its presence is essential for fluoride channel function.</text>
</comment>
<feature type="binding site" evidence="10">
    <location>
        <position position="87"/>
    </location>
    <ligand>
        <name>Na(+)</name>
        <dbReference type="ChEBI" id="CHEBI:29101"/>
        <note>structural</note>
    </ligand>
</feature>
<dbReference type="RefSeq" id="WP_188668985.1">
    <property type="nucleotide sequence ID" value="NZ_BMJI01000023.1"/>
</dbReference>
<evidence type="ECO:0000313" key="11">
    <source>
        <dbReference type="EMBL" id="GGC99055.1"/>
    </source>
</evidence>
<keyword evidence="5 10" id="KW-0472">Membrane</keyword>
<evidence type="ECO:0000256" key="5">
    <source>
        <dbReference type="ARBA" id="ARBA00023136"/>
    </source>
</evidence>
<comment type="caution">
    <text evidence="11">The sequence shown here is derived from an EMBL/GenBank/DDBJ whole genome shotgun (WGS) entry which is preliminary data.</text>
</comment>
<protein>
    <recommendedName>
        <fullName evidence="10">Fluoride-specific ion channel FluC</fullName>
    </recommendedName>
</protein>
<name>A0ABQ1PL84_9MICC</name>
<organism evidence="11 12">
    <name type="scientific">Tersicoccus solisilvae</name>
    <dbReference type="NCBI Taxonomy" id="1882339"/>
    <lineage>
        <taxon>Bacteria</taxon>
        <taxon>Bacillati</taxon>
        <taxon>Actinomycetota</taxon>
        <taxon>Actinomycetes</taxon>
        <taxon>Micrococcales</taxon>
        <taxon>Micrococcaceae</taxon>
        <taxon>Tersicoccus</taxon>
    </lineage>
</organism>
<evidence type="ECO:0000256" key="7">
    <source>
        <dbReference type="ARBA" id="ARBA00035120"/>
    </source>
</evidence>
<keyword evidence="6 10" id="KW-0407">Ion channel</keyword>
<evidence type="ECO:0000256" key="2">
    <source>
        <dbReference type="ARBA" id="ARBA00022475"/>
    </source>
</evidence>
<reference evidence="12" key="1">
    <citation type="journal article" date="2019" name="Int. J. Syst. Evol. Microbiol.">
        <title>The Global Catalogue of Microorganisms (GCM) 10K type strain sequencing project: providing services to taxonomists for standard genome sequencing and annotation.</title>
        <authorList>
            <consortium name="The Broad Institute Genomics Platform"/>
            <consortium name="The Broad Institute Genome Sequencing Center for Infectious Disease"/>
            <person name="Wu L."/>
            <person name="Ma J."/>
        </authorList>
    </citation>
    <scope>NUCLEOTIDE SEQUENCE [LARGE SCALE GENOMIC DNA]</scope>
    <source>
        <strain evidence="12">CGMCC 1.15480</strain>
    </source>
</reference>
<evidence type="ECO:0000256" key="8">
    <source>
        <dbReference type="ARBA" id="ARBA00035585"/>
    </source>
</evidence>
<comment type="subcellular location">
    <subcellularLocation>
        <location evidence="1 10">Cell membrane</location>
        <topology evidence="1 10">Multi-pass membrane protein</topology>
    </subcellularLocation>
</comment>
<sequence>MNGSRPVHLRVRWVLLVAFGGAIGTALREALVLAFPAPAHGFPLTVFGINVAGAFVLGWLLESLARQGRDEGGRRAARLGLGTGVLGGFTTYSALALDTAQLLGPALGTGLLYLTGSVLVGTAAAWAGVVAGAVLARRRTARGAADRDEAAS</sequence>
<feature type="transmembrane region" description="Helical" evidence="10">
    <location>
        <begin position="44"/>
        <end position="64"/>
    </location>
</feature>
<comment type="similarity">
    <text evidence="7 10">Belongs to the fluoride channel Fluc/FEX (TC 1.A.43) family.</text>
</comment>
<dbReference type="Pfam" id="PF02537">
    <property type="entry name" value="CRCB"/>
    <property type="match status" value="1"/>
</dbReference>
<evidence type="ECO:0000256" key="4">
    <source>
        <dbReference type="ARBA" id="ARBA00022989"/>
    </source>
</evidence>
<evidence type="ECO:0000256" key="9">
    <source>
        <dbReference type="ARBA" id="ARBA00049940"/>
    </source>
</evidence>
<keyword evidence="10" id="KW-0406">Ion transport</keyword>
<comment type="catalytic activity">
    <reaction evidence="8">
        <text>fluoride(in) = fluoride(out)</text>
        <dbReference type="Rhea" id="RHEA:76159"/>
        <dbReference type="ChEBI" id="CHEBI:17051"/>
    </reaction>
    <physiologicalReaction direction="left-to-right" evidence="8">
        <dbReference type="Rhea" id="RHEA:76160"/>
    </physiologicalReaction>
</comment>
<dbReference type="HAMAP" id="MF_00454">
    <property type="entry name" value="FluC"/>
    <property type="match status" value="1"/>
</dbReference>
<keyword evidence="2 10" id="KW-1003">Cell membrane</keyword>
<evidence type="ECO:0000256" key="6">
    <source>
        <dbReference type="ARBA" id="ARBA00023303"/>
    </source>
</evidence>
<evidence type="ECO:0000256" key="10">
    <source>
        <dbReference type="HAMAP-Rule" id="MF_00454"/>
    </source>
</evidence>
<evidence type="ECO:0000256" key="3">
    <source>
        <dbReference type="ARBA" id="ARBA00022692"/>
    </source>
</evidence>
<keyword evidence="10" id="KW-0915">Sodium</keyword>
<feature type="binding site" evidence="10">
    <location>
        <position position="90"/>
    </location>
    <ligand>
        <name>Na(+)</name>
        <dbReference type="ChEBI" id="CHEBI:29101"/>
        <note>structural</note>
    </ligand>
</feature>
<gene>
    <name evidence="10" type="primary">fluC</name>
    <name evidence="10" type="synonym">crcB</name>
    <name evidence="11" type="ORF">GCM10011512_27460</name>
</gene>